<keyword evidence="4 5" id="KW-0472">Membrane</keyword>
<dbReference type="RefSeq" id="WP_170215723.1">
    <property type="nucleotide sequence ID" value="NZ_BONB01000039.1"/>
</dbReference>
<evidence type="ECO:0000313" key="8">
    <source>
        <dbReference type="Proteomes" id="UP000256913"/>
    </source>
</evidence>
<dbReference type="InterPro" id="IPR008628">
    <property type="entry name" value="GPP34-like"/>
</dbReference>
<dbReference type="AlphaFoldDB" id="A0A3D9ZFJ0"/>
<dbReference type="EMBL" id="QUMQ01000001">
    <property type="protein sequence ID" value="REF94603.1"/>
    <property type="molecule type" value="Genomic_DNA"/>
</dbReference>
<comment type="caution">
    <text evidence="7">The sequence shown here is derived from an EMBL/GenBank/DDBJ whole genome shotgun (WGS) entry which is preliminary data.</text>
</comment>
<dbReference type="GO" id="GO:0012505">
    <property type="term" value="C:endomembrane system"/>
    <property type="evidence" value="ECO:0007669"/>
    <property type="project" value="UniProtKB-ARBA"/>
</dbReference>
<dbReference type="GO" id="GO:0070273">
    <property type="term" value="F:phosphatidylinositol-4-phosphate binding"/>
    <property type="evidence" value="ECO:0007669"/>
    <property type="project" value="InterPro"/>
</dbReference>
<feature type="transmembrane region" description="Helical" evidence="5">
    <location>
        <begin position="37"/>
        <end position="58"/>
    </location>
</feature>
<feature type="transmembrane region" description="Helical" evidence="5">
    <location>
        <begin position="141"/>
        <end position="160"/>
    </location>
</feature>
<evidence type="ECO:0000256" key="3">
    <source>
        <dbReference type="ARBA" id="ARBA00023121"/>
    </source>
</evidence>
<gene>
    <name evidence="7" type="ORF">DFJ67_0542</name>
</gene>
<keyword evidence="5" id="KW-0812">Transmembrane</keyword>
<protein>
    <submittedName>
        <fullName evidence="7">Golgi phosphoprotein 3 GPP34</fullName>
    </submittedName>
</protein>
<proteinExistence type="predicted"/>
<dbReference type="Gene3D" id="1.10.3630.10">
    <property type="entry name" value="yeast vps74-n-term truncation variant domain like"/>
    <property type="match status" value="1"/>
</dbReference>
<feature type="domain" description="DUF6545" evidence="6">
    <location>
        <begin position="247"/>
        <end position="384"/>
    </location>
</feature>
<keyword evidence="2" id="KW-0333">Golgi apparatus</keyword>
<comment type="subcellular location">
    <subcellularLocation>
        <location evidence="1">Golgi apparatus membrane</location>
        <topology evidence="1">Peripheral membrane protein</topology>
        <orientation evidence="1">Cytoplasmic side</orientation>
    </subcellularLocation>
</comment>
<dbReference type="NCBIfam" id="NF042915">
    <property type="entry name" value="MAB_1171c_fam"/>
    <property type="match status" value="1"/>
</dbReference>
<evidence type="ECO:0000259" key="6">
    <source>
        <dbReference type="Pfam" id="PF20182"/>
    </source>
</evidence>
<evidence type="ECO:0000256" key="1">
    <source>
        <dbReference type="ARBA" id="ARBA00004255"/>
    </source>
</evidence>
<dbReference type="Pfam" id="PF05719">
    <property type="entry name" value="GPP34"/>
    <property type="match status" value="1"/>
</dbReference>
<evidence type="ECO:0000313" key="7">
    <source>
        <dbReference type="EMBL" id="REF94603.1"/>
    </source>
</evidence>
<name>A0A3D9ZFJ0_9ACTN</name>
<keyword evidence="3" id="KW-0446">Lipid-binding</keyword>
<evidence type="ECO:0000256" key="5">
    <source>
        <dbReference type="SAM" id="Phobius"/>
    </source>
</evidence>
<feature type="transmembrane region" description="Helical" evidence="5">
    <location>
        <begin position="181"/>
        <end position="207"/>
    </location>
</feature>
<reference evidence="7 8" key="1">
    <citation type="submission" date="2018-08" db="EMBL/GenBank/DDBJ databases">
        <title>Sequencing the genomes of 1000 actinobacteria strains.</title>
        <authorList>
            <person name="Klenk H.-P."/>
        </authorList>
    </citation>
    <scope>NUCLEOTIDE SEQUENCE [LARGE SCALE GENOMIC DNA]</scope>
    <source>
        <strain evidence="7 8">DSM 44099</strain>
    </source>
</reference>
<organism evidence="7 8">
    <name type="scientific">Asanoa ferruginea</name>
    <dbReference type="NCBI Taxonomy" id="53367"/>
    <lineage>
        <taxon>Bacteria</taxon>
        <taxon>Bacillati</taxon>
        <taxon>Actinomycetota</taxon>
        <taxon>Actinomycetes</taxon>
        <taxon>Micromonosporales</taxon>
        <taxon>Micromonosporaceae</taxon>
        <taxon>Asanoa</taxon>
    </lineage>
</organism>
<keyword evidence="5" id="KW-1133">Transmembrane helix</keyword>
<keyword evidence="8" id="KW-1185">Reference proteome</keyword>
<feature type="transmembrane region" description="Helical" evidence="5">
    <location>
        <begin position="6"/>
        <end position="25"/>
    </location>
</feature>
<feature type="transmembrane region" description="Helical" evidence="5">
    <location>
        <begin position="219"/>
        <end position="242"/>
    </location>
</feature>
<accession>A0A3D9ZFJ0</accession>
<dbReference type="InterPro" id="IPR038261">
    <property type="entry name" value="GPP34-like_sf"/>
</dbReference>
<feature type="transmembrane region" description="Helical" evidence="5">
    <location>
        <begin position="70"/>
        <end position="91"/>
    </location>
</feature>
<feature type="transmembrane region" description="Helical" evidence="5">
    <location>
        <begin position="103"/>
        <end position="121"/>
    </location>
</feature>
<dbReference type="GO" id="GO:0005737">
    <property type="term" value="C:cytoplasm"/>
    <property type="evidence" value="ECO:0007669"/>
    <property type="project" value="UniProtKB-ARBA"/>
</dbReference>
<dbReference type="Proteomes" id="UP000256913">
    <property type="component" value="Unassembled WGS sequence"/>
</dbReference>
<dbReference type="Pfam" id="PF20182">
    <property type="entry name" value="DUF6545"/>
    <property type="match status" value="1"/>
</dbReference>
<dbReference type="InterPro" id="IPR046675">
    <property type="entry name" value="DUF6545"/>
</dbReference>
<sequence>MSGIEGLLVAAFIFVVLAHKSSHLYRDPGNPALRAMCLTLVCLMTAIVIGFRPIYQAIDQAAGVPNLTRYLAHALALVAAAAIQTMFLFLADPATAPARTRRRWFLLAATLGIMGSAFLWGHFNIEDPEAFTARYAHRPEFLVYLAAFLAFCAVGTADVLRMSMRYAHLVPARHLRLGIRLLAVGVVGGVLFGLHKLVVVVVSVAGLDVPWSEPSASRALALFSIAVTTAGLAAPSLGPYVADAIGWTRHYRLYRDLEPLWKAIYRVSQSAVLSPPRRRPSVGDMRLQLDRRVIEIHDGLRELSPYVERDVAEEATKLALLRGAQVDHARAIGQAASLAAAIGRMTAVSADASTIVSRNGGDGGVLVVGSDAGAQSLALVSRVYAGEGMSAGPRLARYRAGRRREVSRAPMDDVPLAGVFYLLAHDAETGRARLRPRATAVTLAAGLLMEVLFLNLARIEGKELIAADGPAPRDPLIREVAQAIAQETHTVRTWLEYLSETALEDVIQRLHGDGIIAPMVARSVFRTMTVWRPTEPGIVASSWGRLSLLLRTGAQLAPLEAALAGLIHVAELDSVLLAGAERPVREHLAGVLQRTASPLQLLLAETQTILGADVLARRI</sequence>
<evidence type="ECO:0000256" key="4">
    <source>
        <dbReference type="ARBA" id="ARBA00023136"/>
    </source>
</evidence>
<evidence type="ECO:0000256" key="2">
    <source>
        <dbReference type="ARBA" id="ARBA00023034"/>
    </source>
</evidence>
<dbReference type="InterPro" id="IPR050039">
    <property type="entry name" value="MAB_1171c-like"/>
</dbReference>